<dbReference type="SUPFAM" id="SSF53335">
    <property type="entry name" value="S-adenosyl-L-methionine-dependent methyltransferases"/>
    <property type="match status" value="1"/>
</dbReference>
<dbReference type="Gene3D" id="3.40.50.150">
    <property type="entry name" value="Vaccinia Virus protein VP39"/>
    <property type="match status" value="1"/>
</dbReference>
<dbReference type="GO" id="GO:0008757">
    <property type="term" value="F:S-adenosylmethionine-dependent methyltransferase activity"/>
    <property type="evidence" value="ECO:0007669"/>
    <property type="project" value="InterPro"/>
</dbReference>
<proteinExistence type="predicted"/>
<dbReference type="InterPro" id="IPR052939">
    <property type="entry name" value="23S_rRNA_MeTrnsfrase_RlmA"/>
</dbReference>
<comment type="caution">
    <text evidence="2">The sequence shown here is derived from an EMBL/GenBank/DDBJ whole genome shotgun (WGS) entry which is preliminary data.</text>
</comment>
<feature type="domain" description="Methyltransferase type 11" evidence="1">
    <location>
        <begin position="47"/>
        <end position="130"/>
    </location>
</feature>
<keyword evidence="2" id="KW-0489">Methyltransferase</keyword>
<protein>
    <submittedName>
        <fullName evidence="2">Class I SAM-dependent methyltransferase</fullName>
    </submittedName>
</protein>
<name>A0A2N0ZGP8_9BACI</name>
<dbReference type="PANTHER" id="PTHR43460">
    <property type="entry name" value="METHYLTRANSFERASE"/>
    <property type="match status" value="1"/>
</dbReference>
<dbReference type="InterPro" id="IPR029063">
    <property type="entry name" value="SAM-dependent_MTases_sf"/>
</dbReference>
<evidence type="ECO:0000313" key="3">
    <source>
        <dbReference type="Proteomes" id="UP000233343"/>
    </source>
</evidence>
<dbReference type="EMBL" id="PISD01000026">
    <property type="protein sequence ID" value="PKG28679.1"/>
    <property type="molecule type" value="Genomic_DNA"/>
</dbReference>
<gene>
    <name evidence="2" type="ORF">CWS20_12445</name>
</gene>
<keyword evidence="2" id="KW-0808">Transferase</keyword>
<dbReference type="GO" id="GO:0032259">
    <property type="term" value="P:methylation"/>
    <property type="evidence" value="ECO:0007669"/>
    <property type="project" value="UniProtKB-KW"/>
</dbReference>
<evidence type="ECO:0000313" key="2">
    <source>
        <dbReference type="EMBL" id="PKG28679.1"/>
    </source>
</evidence>
<dbReference type="PANTHER" id="PTHR43460:SF1">
    <property type="entry name" value="METHYLTRANSFERASE TYPE 11 DOMAIN-CONTAINING PROTEIN"/>
    <property type="match status" value="1"/>
</dbReference>
<dbReference type="InterPro" id="IPR013216">
    <property type="entry name" value="Methyltransf_11"/>
</dbReference>
<dbReference type="Pfam" id="PF08241">
    <property type="entry name" value="Methyltransf_11"/>
    <property type="match status" value="1"/>
</dbReference>
<dbReference type="RefSeq" id="WP_066194756.1">
    <property type="nucleotide sequence ID" value="NZ_JAFDQP010000003.1"/>
</dbReference>
<keyword evidence="3" id="KW-1185">Reference proteome</keyword>
<reference evidence="2 3" key="1">
    <citation type="journal article" date="2010" name="Int. J. Syst. Evol. Microbiol.">
        <title>Bacillus horneckiae sp. nov., isolated from a spacecraft-assembly clean room.</title>
        <authorList>
            <person name="Vaishampayan P."/>
            <person name="Probst A."/>
            <person name="Krishnamurthi S."/>
            <person name="Ghosh S."/>
            <person name="Osman S."/>
            <person name="McDowall A."/>
            <person name="Ruckmani A."/>
            <person name="Mayilraj S."/>
            <person name="Venkateswaran K."/>
        </authorList>
    </citation>
    <scope>NUCLEOTIDE SEQUENCE [LARGE SCALE GENOMIC DNA]</scope>
    <source>
        <strain evidence="3">1PO1SC</strain>
    </source>
</reference>
<dbReference type="AlphaFoldDB" id="A0A2N0ZGP8"/>
<evidence type="ECO:0000259" key="1">
    <source>
        <dbReference type="Pfam" id="PF08241"/>
    </source>
</evidence>
<organism evidence="2 3">
    <name type="scientific">Cytobacillus horneckiae</name>
    <dbReference type="NCBI Taxonomy" id="549687"/>
    <lineage>
        <taxon>Bacteria</taxon>
        <taxon>Bacillati</taxon>
        <taxon>Bacillota</taxon>
        <taxon>Bacilli</taxon>
        <taxon>Bacillales</taxon>
        <taxon>Bacillaceae</taxon>
        <taxon>Cytobacillus</taxon>
    </lineage>
</organism>
<dbReference type="Proteomes" id="UP000233343">
    <property type="component" value="Unassembled WGS sequence"/>
</dbReference>
<sequence length="244" mass="27734">MNFDSVEGFSGWDFSYITETGRMASGLLSWSYGSRARILMNEASSMLDMGTGGGEFLSYLRPFPPSICATEGYQPNVKIAKERLEPLGVKVKSFAEDTKMPFADQQFDLILNKHESYSAKEVRRMLMNGGDFLTQQAGGTDCVEINQMLGVPLNADFADWDLNSAVAEIKENHFDILFQQEEKSPQRFYDIGALIYYLKAIPWQIPDFTIDKYQTSLNTINQMILTKGYFEVLQHRFIIHARAI</sequence>
<accession>A0A2N0ZGP8</accession>